<dbReference type="RefSeq" id="WP_131919068.1">
    <property type="nucleotide sequence ID" value="NZ_JAOQNU010000010.1"/>
</dbReference>
<evidence type="ECO:0000259" key="1">
    <source>
        <dbReference type="Pfam" id="PF00899"/>
    </source>
</evidence>
<evidence type="ECO:0000313" key="3">
    <source>
        <dbReference type="Proteomes" id="UP000294813"/>
    </source>
</evidence>
<dbReference type="InterPro" id="IPR035985">
    <property type="entry name" value="Ubiquitin-activating_enz"/>
</dbReference>
<dbReference type="InterPro" id="IPR045886">
    <property type="entry name" value="ThiF/MoeB/HesA"/>
</dbReference>
<evidence type="ECO:0000313" key="2">
    <source>
        <dbReference type="EMBL" id="TCP64327.1"/>
    </source>
</evidence>
<protein>
    <submittedName>
        <fullName evidence="2">tRNA A37 threonylcarbamoyladenosine dehydratase</fullName>
    </submittedName>
</protein>
<proteinExistence type="predicted"/>
<dbReference type="PANTHER" id="PTHR43267:SF1">
    <property type="entry name" value="TRNA THREONYLCARBAMOYLADENOSINE DEHYDRATASE"/>
    <property type="match status" value="1"/>
</dbReference>
<dbReference type="EMBL" id="SLXT01000010">
    <property type="protein sequence ID" value="TCP64327.1"/>
    <property type="molecule type" value="Genomic_DNA"/>
</dbReference>
<dbReference type="InterPro" id="IPR000594">
    <property type="entry name" value="ThiF_NAD_FAD-bd"/>
</dbReference>
<comment type="caution">
    <text evidence="2">The sequence shown here is derived from an EMBL/GenBank/DDBJ whole genome shotgun (WGS) entry which is preliminary data.</text>
</comment>
<sequence>MSEHIYSRTALLIGQDGLARLAGAKVAVFGLGGVGSYTVEALARSGVGHLVLVDHDQICLTNINRQIHALHSTVGQEKIHAMAARVRDINPAIELTLWQQFYGVEEGPAIIEADLDYVVDAIDTVRGKLAIIERAKAVGVPVISALGTGNKLDPTRLQVTDIYATTIDPLARVMRKELRKRGIDKLPVVCSTEPPVKIQGQAACGTGCVCPPASHPFGAACARKRQIPGSISFVPPVAGMLLAAEVVRQLLATR</sequence>
<name>A0A4R2RPM7_9FIRM</name>
<dbReference type="OrthoDB" id="9804150at2"/>
<dbReference type="GO" id="GO:0061503">
    <property type="term" value="F:tRNA threonylcarbamoyladenosine dehydratase"/>
    <property type="evidence" value="ECO:0007669"/>
    <property type="project" value="TreeGrafter"/>
</dbReference>
<organism evidence="2 3">
    <name type="scientific">Heliophilum fasciatum</name>
    <dbReference type="NCBI Taxonomy" id="35700"/>
    <lineage>
        <taxon>Bacteria</taxon>
        <taxon>Bacillati</taxon>
        <taxon>Bacillota</taxon>
        <taxon>Clostridia</taxon>
        <taxon>Eubacteriales</taxon>
        <taxon>Heliobacteriaceae</taxon>
        <taxon>Heliophilum</taxon>
    </lineage>
</organism>
<reference evidence="2 3" key="1">
    <citation type="submission" date="2019-03" db="EMBL/GenBank/DDBJ databases">
        <title>Genomic Encyclopedia of Type Strains, Phase IV (KMG-IV): sequencing the most valuable type-strain genomes for metagenomic binning, comparative biology and taxonomic classification.</title>
        <authorList>
            <person name="Goeker M."/>
        </authorList>
    </citation>
    <scope>NUCLEOTIDE SEQUENCE [LARGE SCALE GENOMIC DNA]</scope>
    <source>
        <strain evidence="2 3">DSM 11170</strain>
    </source>
</reference>
<feature type="domain" description="THIF-type NAD/FAD binding fold" evidence="1">
    <location>
        <begin position="6"/>
        <end position="251"/>
    </location>
</feature>
<dbReference type="Gene3D" id="3.40.50.720">
    <property type="entry name" value="NAD(P)-binding Rossmann-like Domain"/>
    <property type="match status" value="1"/>
</dbReference>
<dbReference type="Proteomes" id="UP000294813">
    <property type="component" value="Unassembled WGS sequence"/>
</dbReference>
<dbReference type="PANTHER" id="PTHR43267">
    <property type="entry name" value="TRNA THREONYLCARBAMOYLADENOSINE DEHYDRATASE"/>
    <property type="match status" value="1"/>
</dbReference>
<accession>A0A4R2RPM7</accession>
<keyword evidence="3" id="KW-1185">Reference proteome</keyword>
<dbReference type="CDD" id="cd00755">
    <property type="entry name" value="YgdL_like"/>
    <property type="match status" value="1"/>
</dbReference>
<dbReference type="SUPFAM" id="SSF69572">
    <property type="entry name" value="Activating enzymes of the ubiquitin-like proteins"/>
    <property type="match status" value="1"/>
</dbReference>
<dbReference type="GO" id="GO:0008641">
    <property type="term" value="F:ubiquitin-like modifier activating enzyme activity"/>
    <property type="evidence" value="ECO:0007669"/>
    <property type="project" value="InterPro"/>
</dbReference>
<dbReference type="AlphaFoldDB" id="A0A4R2RPM7"/>
<gene>
    <name evidence="2" type="ORF">EDD73_11026</name>
</gene>
<dbReference type="GO" id="GO:0061504">
    <property type="term" value="P:cyclic threonylcarbamoyladenosine biosynthetic process"/>
    <property type="evidence" value="ECO:0007669"/>
    <property type="project" value="TreeGrafter"/>
</dbReference>
<dbReference type="Pfam" id="PF00899">
    <property type="entry name" value="ThiF"/>
    <property type="match status" value="1"/>
</dbReference>